<evidence type="ECO:0000256" key="2">
    <source>
        <dbReference type="ARBA" id="ARBA00022638"/>
    </source>
</evidence>
<dbReference type="CDD" id="cd12797">
    <property type="entry name" value="M23_peptidase"/>
    <property type="match status" value="1"/>
</dbReference>
<name>A0A6J5L6J9_9CAUD</name>
<dbReference type="GO" id="GO:0004222">
    <property type="term" value="F:metalloendopeptidase activity"/>
    <property type="evidence" value="ECO:0007669"/>
    <property type="project" value="TreeGrafter"/>
</dbReference>
<dbReference type="Gene3D" id="2.70.70.10">
    <property type="entry name" value="Glucose Permease (Domain IIA)"/>
    <property type="match status" value="1"/>
</dbReference>
<reference evidence="4" key="1">
    <citation type="submission" date="2020-04" db="EMBL/GenBank/DDBJ databases">
        <authorList>
            <person name="Chiriac C."/>
            <person name="Salcher M."/>
            <person name="Ghai R."/>
            <person name="Kavagutti S V."/>
        </authorList>
    </citation>
    <scope>NUCLEOTIDE SEQUENCE</scope>
</reference>
<organism evidence="4">
    <name type="scientific">uncultured Caudovirales phage</name>
    <dbReference type="NCBI Taxonomy" id="2100421"/>
    <lineage>
        <taxon>Viruses</taxon>
        <taxon>Duplodnaviria</taxon>
        <taxon>Heunggongvirae</taxon>
        <taxon>Uroviricota</taxon>
        <taxon>Caudoviricetes</taxon>
        <taxon>Peduoviridae</taxon>
        <taxon>Maltschvirus</taxon>
        <taxon>Maltschvirus maltsch</taxon>
    </lineage>
</organism>
<keyword evidence="1" id="KW-0929">Antimicrobial</keyword>
<dbReference type="GO" id="GO:0042742">
    <property type="term" value="P:defense response to bacterium"/>
    <property type="evidence" value="ECO:0007669"/>
    <property type="project" value="UniProtKB-KW"/>
</dbReference>
<dbReference type="InterPro" id="IPR050570">
    <property type="entry name" value="Cell_wall_metabolism_enzyme"/>
</dbReference>
<accession>A0A6J5L6J9</accession>
<evidence type="ECO:0000313" key="4">
    <source>
        <dbReference type="EMBL" id="CAB4128866.1"/>
    </source>
</evidence>
<dbReference type="InterPro" id="IPR011055">
    <property type="entry name" value="Dup_hybrid_motif"/>
</dbReference>
<dbReference type="GO" id="GO:0031640">
    <property type="term" value="P:killing of cells of another organism"/>
    <property type="evidence" value="ECO:0007669"/>
    <property type="project" value="UniProtKB-KW"/>
</dbReference>
<dbReference type="Pfam" id="PF01551">
    <property type="entry name" value="Peptidase_M23"/>
    <property type="match status" value="1"/>
</dbReference>
<keyword evidence="2" id="KW-0081">Bacteriolytic enzyme</keyword>
<protein>
    <submittedName>
        <fullName evidence="4">Peptidase M23</fullName>
    </submittedName>
</protein>
<dbReference type="PANTHER" id="PTHR21666:SF270">
    <property type="entry name" value="MUREIN HYDROLASE ACTIVATOR ENVC"/>
    <property type="match status" value="1"/>
</dbReference>
<feature type="domain" description="M23ase beta-sheet core" evidence="3">
    <location>
        <begin position="26"/>
        <end position="118"/>
    </location>
</feature>
<proteinExistence type="predicted"/>
<evidence type="ECO:0000259" key="3">
    <source>
        <dbReference type="Pfam" id="PF01551"/>
    </source>
</evidence>
<dbReference type="PANTHER" id="PTHR21666">
    <property type="entry name" value="PEPTIDASE-RELATED"/>
    <property type="match status" value="1"/>
</dbReference>
<dbReference type="InterPro" id="IPR016047">
    <property type="entry name" value="M23ase_b-sheet_dom"/>
</dbReference>
<gene>
    <name evidence="4" type="ORF">UFOVP111_96</name>
</gene>
<dbReference type="SUPFAM" id="SSF51261">
    <property type="entry name" value="Duplicated hybrid motif"/>
    <property type="match status" value="1"/>
</dbReference>
<evidence type="ECO:0000256" key="1">
    <source>
        <dbReference type="ARBA" id="ARBA00022529"/>
    </source>
</evidence>
<dbReference type="EMBL" id="LR796226">
    <property type="protein sequence ID" value="CAB4128866.1"/>
    <property type="molecule type" value="Genomic_DNA"/>
</dbReference>
<sequence length="236" mass="25721">MSYINTLAQYRMSDDWAGHLARGSAGGIDYAVGMNTPIPAPCDGYLENYPDNGNQFGNYIRFHHGDGFHDEYLHLNSFVGGGSYKQGQIIGYSGNTGNSTGPHIHWHLIDPNGRRVNPLDYLNNTPIPEDKVRKIMKVIQDKSNGAVYIVGLGFIHHVTPAEWPHVKWELGDPTVHTTTADLVAFCGTIGIPADKPAAVIPGKTWSLEHDLYALLAPAATAPVTPTKPTPKPKTTK</sequence>